<reference evidence="2" key="2">
    <citation type="journal article" date="2023" name="Plants (Basel)">
        <title>Annotation of the Turnera subulata (Passifloraceae) Draft Genome Reveals the S-Locus Evolved after the Divergence of Turneroideae from Passifloroideae in a Stepwise Manner.</title>
        <authorList>
            <person name="Henning P.M."/>
            <person name="Roalson E.H."/>
            <person name="Mir W."/>
            <person name="McCubbin A.G."/>
            <person name="Shore J.S."/>
        </authorList>
    </citation>
    <scope>NUCLEOTIDE SEQUENCE</scope>
    <source>
        <strain evidence="2">F60SS</strain>
    </source>
</reference>
<name>A0A9Q0FYU7_9ROSI</name>
<reference evidence="2" key="1">
    <citation type="submission" date="2022-02" db="EMBL/GenBank/DDBJ databases">
        <authorList>
            <person name="Henning P.M."/>
            <person name="McCubbin A.G."/>
            <person name="Shore J.S."/>
        </authorList>
    </citation>
    <scope>NUCLEOTIDE SEQUENCE</scope>
    <source>
        <strain evidence="2">F60SS</strain>
        <tissue evidence="2">Leaves</tissue>
    </source>
</reference>
<evidence type="ECO:0000256" key="1">
    <source>
        <dbReference type="SAM" id="MobiDB-lite"/>
    </source>
</evidence>
<comment type="caution">
    <text evidence="2">The sequence shown here is derived from an EMBL/GenBank/DDBJ whole genome shotgun (WGS) entry which is preliminary data.</text>
</comment>
<dbReference type="PANTHER" id="PTHR34121">
    <property type="entry name" value="MYOSIN-11"/>
    <property type="match status" value="1"/>
</dbReference>
<accession>A0A9Q0FYU7</accession>
<dbReference type="EMBL" id="JAKUCV010003089">
    <property type="protein sequence ID" value="KAJ4840235.1"/>
    <property type="molecule type" value="Genomic_DNA"/>
</dbReference>
<dbReference type="AlphaFoldDB" id="A0A9Q0FYU7"/>
<evidence type="ECO:0000313" key="2">
    <source>
        <dbReference type="EMBL" id="KAJ4840235.1"/>
    </source>
</evidence>
<gene>
    <name evidence="2" type="ORF">Tsubulata_033894</name>
</gene>
<sequence>MKREELLQYAQGAIAGIRINADIARIDAKASNLMEEIEKAKISHQSSNDNSDKSTEKESASTTKVRTFFISGSRSDISLVAAFLHLIQPPLSL</sequence>
<feature type="compositionally biased region" description="Basic and acidic residues" evidence="1">
    <location>
        <begin position="50"/>
        <end position="59"/>
    </location>
</feature>
<dbReference type="Proteomes" id="UP001141552">
    <property type="component" value="Unassembled WGS sequence"/>
</dbReference>
<protein>
    <submittedName>
        <fullName evidence="2">Uncharacterized protein</fullName>
    </submittedName>
</protein>
<keyword evidence="3" id="KW-1185">Reference proteome</keyword>
<proteinExistence type="predicted"/>
<feature type="region of interest" description="Disordered" evidence="1">
    <location>
        <begin position="40"/>
        <end position="62"/>
    </location>
</feature>
<organism evidence="2 3">
    <name type="scientific">Turnera subulata</name>
    <dbReference type="NCBI Taxonomy" id="218843"/>
    <lineage>
        <taxon>Eukaryota</taxon>
        <taxon>Viridiplantae</taxon>
        <taxon>Streptophyta</taxon>
        <taxon>Embryophyta</taxon>
        <taxon>Tracheophyta</taxon>
        <taxon>Spermatophyta</taxon>
        <taxon>Magnoliopsida</taxon>
        <taxon>eudicotyledons</taxon>
        <taxon>Gunneridae</taxon>
        <taxon>Pentapetalae</taxon>
        <taxon>rosids</taxon>
        <taxon>fabids</taxon>
        <taxon>Malpighiales</taxon>
        <taxon>Passifloraceae</taxon>
        <taxon>Turnera</taxon>
    </lineage>
</organism>
<dbReference type="PANTHER" id="PTHR34121:SF5">
    <property type="entry name" value="CENTROSOMAL PROTEIN OF 135 KDA-LIKE PROTEIN"/>
    <property type="match status" value="1"/>
</dbReference>
<evidence type="ECO:0000313" key="3">
    <source>
        <dbReference type="Proteomes" id="UP001141552"/>
    </source>
</evidence>